<organism evidence="1 2">
    <name type="scientific">Botrytis porri</name>
    <dbReference type="NCBI Taxonomy" id="87229"/>
    <lineage>
        <taxon>Eukaryota</taxon>
        <taxon>Fungi</taxon>
        <taxon>Dikarya</taxon>
        <taxon>Ascomycota</taxon>
        <taxon>Pezizomycotina</taxon>
        <taxon>Leotiomycetes</taxon>
        <taxon>Helotiales</taxon>
        <taxon>Sclerotiniaceae</taxon>
        <taxon>Botrytis</taxon>
    </lineage>
</organism>
<comment type="caution">
    <text evidence="1">The sequence shown here is derived from an EMBL/GenBank/DDBJ whole genome shotgun (WGS) entry which is preliminary data.</text>
</comment>
<reference evidence="1 2" key="1">
    <citation type="submission" date="2017-12" db="EMBL/GenBank/DDBJ databases">
        <title>Comparative genomics of Botrytis spp.</title>
        <authorList>
            <person name="Valero-Jimenez C.A."/>
            <person name="Tapia P."/>
            <person name="Veloso J."/>
            <person name="Silva-Moreno E."/>
            <person name="Staats M."/>
            <person name="Valdes J.H."/>
            <person name="Van Kan J.A.L."/>
        </authorList>
    </citation>
    <scope>NUCLEOTIDE SEQUENCE [LARGE SCALE GENOMIC DNA]</scope>
    <source>
        <strain evidence="1 2">MUCL3349</strain>
    </source>
</reference>
<name>A0A4Z1L4D2_9HELO</name>
<sequence length="120" mass="13071">MDTLPQRQNLSSAFIARLASARVRDPEICLLALRILRDTLETPRALTSEAEAPNSDPDNCIAVSAIAELLPAAIVWFPYCGHKIKSLYLQNQDFVFGLSEIGELAKKAQGVPTSGFSVAR</sequence>
<keyword evidence="2" id="KW-1185">Reference proteome</keyword>
<dbReference type="Pfam" id="PF12311">
    <property type="entry name" value="DUF3632"/>
    <property type="match status" value="1"/>
</dbReference>
<evidence type="ECO:0000313" key="1">
    <source>
        <dbReference type="EMBL" id="TGO91423.1"/>
    </source>
</evidence>
<proteinExistence type="predicted"/>
<protein>
    <submittedName>
        <fullName evidence="1">Uncharacterized protein</fullName>
    </submittedName>
</protein>
<gene>
    <name evidence="1" type="ORF">BPOR_0028g00150</name>
</gene>
<evidence type="ECO:0000313" key="2">
    <source>
        <dbReference type="Proteomes" id="UP000297280"/>
    </source>
</evidence>
<dbReference type="EMBL" id="PQXO01000028">
    <property type="protein sequence ID" value="TGO91423.1"/>
    <property type="molecule type" value="Genomic_DNA"/>
</dbReference>
<accession>A0A4Z1L4D2</accession>
<dbReference type="InterPro" id="IPR022085">
    <property type="entry name" value="OpdG"/>
</dbReference>
<dbReference type="AlphaFoldDB" id="A0A4Z1L4D2"/>
<dbReference type="Proteomes" id="UP000297280">
    <property type="component" value="Unassembled WGS sequence"/>
</dbReference>